<gene>
    <name evidence="1" type="ORF">CK203_085580</name>
</gene>
<accession>A0A438BWH7</accession>
<protein>
    <recommendedName>
        <fullName evidence="3">Ubiquitin-like protease family profile domain-containing protein</fullName>
    </recommendedName>
</protein>
<name>A0A438BWH7_VITVI</name>
<dbReference type="SUPFAM" id="SSF54001">
    <property type="entry name" value="Cysteine proteinases"/>
    <property type="match status" value="1"/>
</dbReference>
<evidence type="ECO:0000313" key="1">
    <source>
        <dbReference type="EMBL" id="RVW15344.1"/>
    </source>
</evidence>
<evidence type="ECO:0008006" key="3">
    <source>
        <dbReference type="Google" id="ProtNLM"/>
    </source>
</evidence>
<comment type="caution">
    <text evidence="1">The sequence shown here is derived from an EMBL/GenBank/DDBJ whole genome shotgun (WGS) entry which is preliminary data.</text>
</comment>
<organism evidence="1 2">
    <name type="scientific">Vitis vinifera</name>
    <name type="common">Grape</name>
    <dbReference type="NCBI Taxonomy" id="29760"/>
    <lineage>
        <taxon>Eukaryota</taxon>
        <taxon>Viridiplantae</taxon>
        <taxon>Streptophyta</taxon>
        <taxon>Embryophyta</taxon>
        <taxon>Tracheophyta</taxon>
        <taxon>Spermatophyta</taxon>
        <taxon>Magnoliopsida</taxon>
        <taxon>eudicotyledons</taxon>
        <taxon>Gunneridae</taxon>
        <taxon>Pentapetalae</taxon>
        <taxon>rosids</taxon>
        <taxon>Vitales</taxon>
        <taxon>Vitaceae</taxon>
        <taxon>Viteae</taxon>
        <taxon>Vitis</taxon>
    </lineage>
</organism>
<proteinExistence type="predicted"/>
<dbReference type="InterPro" id="IPR038765">
    <property type="entry name" value="Papain-like_cys_pep_sf"/>
</dbReference>
<dbReference type="Proteomes" id="UP000288805">
    <property type="component" value="Unassembled WGS sequence"/>
</dbReference>
<dbReference type="Gene3D" id="3.40.395.10">
    <property type="entry name" value="Adenoviral Proteinase, Chain A"/>
    <property type="match status" value="1"/>
</dbReference>
<sequence>MQEMVIHSQAKNLVREAVIGRFEPHLYQIDIPYVNVNEVFLPVLIKNHWTLYVYDLENRRIQLLDSRPGRKKTMLSGVQQNLAKVVLWLAAHKKEVSPYDLRTFNFITPDVPLQTNECIYGHPMNWSRWTRGSESIRSSTGRYCPSAIGQPVEPFFSRPRTPYWMRESAFWHPRPDIDRSISLGRPVPGGLDELLDERGCILAPSSGDRPVDHVRSTGSWRFGRATG</sequence>
<dbReference type="EMBL" id="QGNW01002602">
    <property type="protein sequence ID" value="RVW15344.1"/>
    <property type="molecule type" value="Genomic_DNA"/>
</dbReference>
<dbReference type="AlphaFoldDB" id="A0A438BWH7"/>
<evidence type="ECO:0000313" key="2">
    <source>
        <dbReference type="Proteomes" id="UP000288805"/>
    </source>
</evidence>
<reference evidence="1 2" key="1">
    <citation type="journal article" date="2018" name="PLoS Genet.">
        <title>Population sequencing reveals clonal diversity and ancestral inbreeding in the grapevine cultivar Chardonnay.</title>
        <authorList>
            <person name="Roach M.J."/>
            <person name="Johnson D.L."/>
            <person name="Bohlmann J."/>
            <person name="van Vuuren H.J."/>
            <person name="Jones S.J."/>
            <person name="Pretorius I.S."/>
            <person name="Schmidt S.A."/>
            <person name="Borneman A.R."/>
        </authorList>
    </citation>
    <scope>NUCLEOTIDE SEQUENCE [LARGE SCALE GENOMIC DNA]</scope>
    <source>
        <strain evidence="2">cv. Chardonnay</strain>
        <tissue evidence="1">Leaf</tissue>
    </source>
</reference>